<dbReference type="Pfam" id="PF01757">
    <property type="entry name" value="Acyl_transf_3"/>
    <property type="match status" value="1"/>
</dbReference>
<dbReference type="PANTHER" id="PTHR36927:SF1">
    <property type="entry name" value="MDO-LIKE PROTEIN"/>
    <property type="match status" value="1"/>
</dbReference>
<feature type="domain" description="Acyltransferase 3" evidence="2">
    <location>
        <begin position="6"/>
        <end position="360"/>
    </location>
</feature>
<feature type="transmembrane region" description="Helical" evidence="1">
    <location>
        <begin position="341"/>
        <end position="364"/>
    </location>
</feature>
<feature type="transmembrane region" description="Helical" evidence="1">
    <location>
        <begin position="248"/>
        <end position="264"/>
    </location>
</feature>
<dbReference type="InterPro" id="IPR002656">
    <property type="entry name" value="Acyl_transf_3_dom"/>
</dbReference>
<organism evidence="3 4">
    <name type="scientific">Riccia fluitans</name>
    <dbReference type="NCBI Taxonomy" id="41844"/>
    <lineage>
        <taxon>Eukaryota</taxon>
        <taxon>Viridiplantae</taxon>
        <taxon>Streptophyta</taxon>
        <taxon>Embryophyta</taxon>
        <taxon>Marchantiophyta</taxon>
        <taxon>Marchantiopsida</taxon>
        <taxon>Marchantiidae</taxon>
        <taxon>Marchantiales</taxon>
        <taxon>Ricciaceae</taxon>
        <taxon>Riccia</taxon>
    </lineage>
</organism>
<sequence length="387" mass="44794">MGSRRNDIDWLRTLASYLVLIYHAAQFFDYQKKTYFKNAELSEALDYFTRFVHLWHMPLFFLLAGWSSNSSLNSRGTRGFLSERVQRLFVPLTFGMTLLCAPPKWVEFRNGLWKTTSAGEQITKSGSVSFITFLQEYYYPEGITWGHLWFLIYLFTFSLLYLPLLWLLSKSSFSESALYKWAKVVTNAPVVLLACVQLGLRDRWPGYQNLVDDWANFWFYSTFFIAGFCLAQFAIIEDHLLFRCKRNGILGFSACLIYIIRHRLSELDSKPDSVQHILSAVGAWYVVCFLLPLARQTLADTPAPAFWANNAFPVYVIHDVPLCLVAEFELRRWDSSVGKKFVYSGVAALLSSFFFLFVIARRVWLFRVLLGMKSSSPVPTKYHPKSQ</sequence>
<feature type="transmembrane region" description="Helical" evidence="1">
    <location>
        <begin position="148"/>
        <end position="169"/>
    </location>
</feature>
<keyword evidence="1" id="KW-1133">Transmembrane helix</keyword>
<gene>
    <name evidence="3" type="ORF">R1flu_015753</name>
</gene>
<name>A0ABD1YJY5_9MARC</name>
<dbReference type="InterPro" id="IPR050623">
    <property type="entry name" value="Glucan_succinyl_AcylTrfase"/>
</dbReference>
<evidence type="ECO:0000259" key="2">
    <source>
        <dbReference type="Pfam" id="PF01757"/>
    </source>
</evidence>
<keyword evidence="4" id="KW-1185">Reference proteome</keyword>
<dbReference type="EMBL" id="JBHFFA010000004">
    <property type="protein sequence ID" value="KAL2631067.1"/>
    <property type="molecule type" value="Genomic_DNA"/>
</dbReference>
<accession>A0ABD1YJY5</accession>
<comment type="caution">
    <text evidence="3">The sequence shown here is derived from an EMBL/GenBank/DDBJ whole genome shotgun (WGS) entry which is preliminary data.</text>
</comment>
<feature type="transmembrane region" description="Helical" evidence="1">
    <location>
        <begin position="276"/>
        <end position="294"/>
    </location>
</feature>
<evidence type="ECO:0000256" key="1">
    <source>
        <dbReference type="SAM" id="Phobius"/>
    </source>
</evidence>
<dbReference type="AlphaFoldDB" id="A0ABD1YJY5"/>
<dbReference type="Proteomes" id="UP001605036">
    <property type="component" value="Unassembled WGS sequence"/>
</dbReference>
<protein>
    <recommendedName>
        <fullName evidence="2">Acyltransferase 3 domain-containing protein</fullName>
    </recommendedName>
</protein>
<reference evidence="3 4" key="1">
    <citation type="submission" date="2024-09" db="EMBL/GenBank/DDBJ databases">
        <title>Chromosome-scale assembly of Riccia fluitans.</title>
        <authorList>
            <person name="Paukszto L."/>
            <person name="Sawicki J."/>
            <person name="Karawczyk K."/>
            <person name="Piernik-Szablinska J."/>
            <person name="Szczecinska M."/>
            <person name="Mazdziarz M."/>
        </authorList>
    </citation>
    <scope>NUCLEOTIDE SEQUENCE [LARGE SCALE GENOMIC DNA]</scope>
    <source>
        <strain evidence="3">Rf_01</strain>
        <tissue evidence="3">Aerial parts of the thallus</tissue>
    </source>
</reference>
<dbReference type="PANTHER" id="PTHR36927">
    <property type="entry name" value="BLR4337 PROTEIN"/>
    <property type="match status" value="1"/>
</dbReference>
<evidence type="ECO:0000313" key="4">
    <source>
        <dbReference type="Proteomes" id="UP001605036"/>
    </source>
</evidence>
<keyword evidence="1" id="KW-0812">Transmembrane</keyword>
<proteinExistence type="predicted"/>
<evidence type="ECO:0000313" key="3">
    <source>
        <dbReference type="EMBL" id="KAL2631067.1"/>
    </source>
</evidence>
<keyword evidence="1" id="KW-0472">Membrane</keyword>
<feature type="transmembrane region" description="Helical" evidence="1">
    <location>
        <begin position="215"/>
        <end position="236"/>
    </location>
</feature>